<proteinExistence type="predicted"/>
<dbReference type="EC" id="3.5.2.9" evidence="1"/>
<evidence type="ECO:0000313" key="2">
    <source>
        <dbReference type="Proteomes" id="UP000838100"/>
    </source>
</evidence>
<organism evidence="1 2">
    <name type="scientific">Sinobacterium norvegicum</name>
    <dbReference type="NCBI Taxonomy" id="1641715"/>
    <lineage>
        <taxon>Bacteria</taxon>
        <taxon>Pseudomonadati</taxon>
        <taxon>Pseudomonadota</taxon>
        <taxon>Gammaproteobacteria</taxon>
        <taxon>Cellvibrionales</taxon>
        <taxon>Spongiibacteraceae</taxon>
        <taxon>Sinobacterium</taxon>
    </lineage>
</organism>
<dbReference type="GO" id="GO:0017168">
    <property type="term" value="F:5-oxoprolinase (ATP-hydrolyzing) activity"/>
    <property type="evidence" value="ECO:0007669"/>
    <property type="project" value="UniProtKB-EC"/>
</dbReference>
<name>A0ABM9ABG4_9GAMM</name>
<keyword evidence="1" id="KW-0378">Hydrolase</keyword>
<dbReference type="PANTHER" id="PTHR30292:SF0">
    <property type="entry name" value="5-OXOPROLINASE SUBUNIT A"/>
    <property type="match status" value="1"/>
</dbReference>
<evidence type="ECO:0000313" key="1">
    <source>
        <dbReference type="EMBL" id="CAH0990234.1"/>
    </source>
</evidence>
<keyword evidence="2" id="KW-1185">Reference proteome</keyword>
<gene>
    <name evidence="1" type="primary">pxpA3</name>
    <name evidence="1" type="ORF">SIN8267_00326</name>
</gene>
<dbReference type="EMBL" id="CAKLPX010000001">
    <property type="protein sequence ID" value="CAH0990234.1"/>
    <property type="molecule type" value="Genomic_DNA"/>
</dbReference>
<protein>
    <submittedName>
        <fullName evidence="1">5-oxoprolinase subunit A 3</fullName>
        <ecNumber evidence="1">3.5.2.9</ecNumber>
    </submittedName>
</protein>
<dbReference type="RefSeq" id="WP_237442920.1">
    <property type="nucleotide sequence ID" value="NZ_CAKLPX010000001.1"/>
</dbReference>
<dbReference type="Pfam" id="PF03746">
    <property type="entry name" value="LamB_YcsF"/>
    <property type="match status" value="1"/>
</dbReference>
<sequence>MKLNCDLGESFGSWTMGLDAQAMPQIDMANIACGFHAGDPLVMAKTVAMAKQFNVAVGAHPGYPDLVGFGRRSLNCSRDEIIALVIYQIAALDGVAKSQGVKVSYVKPHGALYNDMMAKLDVRSAIMQAVSDFHGDIKLMLQATPDWQQHQQEADTFGLSLLFEAFADRCYDDNGSLLSRNKPGAVHDHDKMLAQVVELAEQGTITTVNGKVLKLRVDSLCVHGDNLTAVNAIGDIRRVIGQ</sequence>
<dbReference type="SUPFAM" id="SSF88713">
    <property type="entry name" value="Glycoside hydrolase/deacetylase"/>
    <property type="match status" value="1"/>
</dbReference>
<dbReference type="InterPro" id="IPR011330">
    <property type="entry name" value="Glyco_hydro/deAcase_b/a-brl"/>
</dbReference>
<comment type="caution">
    <text evidence="1">The sequence shown here is derived from an EMBL/GenBank/DDBJ whole genome shotgun (WGS) entry which is preliminary data.</text>
</comment>
<dbReference type="NCBIfam" id="NF003816">
    <property type="entry name" value="PRK05406.1-5"/>
    <property type="match status" value="1"/>
</dbReference>
<dbReference type="PANTHER" id="PTHR30292">
    <property type="entry name" value="UNCHARACTERIZED PROTEIN YBGL-RELATED"/>
    <property type="match status" value="1"/>
</dbReference>
<dbReference type="Gene3D" id="3.20.20.370">
    <property type="entry name" value="Glycoside hydrolase/deacetylase"/>
    <property type="match status" value="1"/>
</dbReference>
<dbReference type="NCBIfam" id="NF003814">
    <property type="entry name" value="PRK05406.1-3"/>
    <property type="match status" value="1"/>
</dbReference>
<accession>A0ABM9ABG4</accession>
<dbReference type="CDD" id="cd10787">
    <property type="entry name" value="LamB_YcsF_like"/>
    <property type="match status" value="1"/>
</dbReference>
<reference evidence="1" key="1">
    <citation type="submission" date="2021-12" db="EMBL/GenBank/DDBJ databases">
        <authorList>
            <person name="Rodrigo-Torres L."/>
            <person name="Arahal R. D."/>
            <person name="Lucena T."/>
        </authorList>
    </citation>
    <scope>NUCLEOTIDE SEQUENCE</scope>
    <source>
        <strain evidence="1">CECT 8267</strain>
    </source>
</reference>
<dbReference type="InterPro" id="IPR005501">
    <property type="entry name" value="LamB/YcsF/PxpA-like"/>
</dbReference>
<dbReference type="Proteomes" id="UP000838100">
    <property type="component" value="Unassembled WGS sequence"/>
</dbReference>